<dbReference type="InterPro" id="IPR000297">
    <property type="entry name" value="PPIase_PpiC"/>
</dbReference>
<comment type="caution">
    <text evidence="5">The sequence shown here is derived from an EMBL/GenBank/DDBJ whole genome shotgun (WGS) entry which is preliminary data.</text>
</comment>
<dbReference type="PANTHER" id="PTHR47637:SF1">
    <property type="entry name" value="CHAPERONE SURA"/>
    <property type="match status" value="1"/>
</dbReference>
<evidence type="ECO:0000256" key="2">
    <source>
        <dbReference type="PROSITE-ProRule" id="PRU00278"/>
    </source>
</evidence>
<keyword evidence="6" id="KW-1185">Reference proteome</keyword>
<dbReference type="Pfam" id="PF00639">
    <property type="entry name" value="Rotamase"/>
    <property type="match status" value="2"/>
</dbReference>
<proteinExistence type="predicted"/>
<dbReference type="PROSITE" id="PS50198">
    <property type="entry name" value="PPIC_PPIASE_2"/>
    <property type="match status" value="2"/>
</dbReference>
<accession>A0ABV1FQL6</accession>
<keyword evidence="2" id="KW-0697">Rotamase</keyword>
<evidence type="ECO:0000313" key="6">
    <source>
        <dbReference type="Proteomes" id="UP001487296"/>
    </source>
</evidence>
<dbReference type="SUPFAM" id="SSF109998">
    <property type="entry name" value="Triger factor/SurA peptide-binding domain-like"/>
    <property type="match status" value="1"/>
</dbReference>
<evidence type="ECO:0000259" key="4">
    <source>
        <dbReference type="PROSITE" id="PS50198"/>
    </source>
</evidence>
<dbReference type="GO" id="GO:0003755">
    <property type="term" value="F:peptidyl-prolyl cis-trans isomerase activity"/>
    <property type="evidence" value="ECO:0007669"/>
    <property type="project" value="UniProtKB-EC"/>
</dbReference>
<evidence type="ECO:0000256" key="1">
    <source>
        <dbReference type="ARBA" id="ARBA00022729"/>
    </source>
</evidence>
<keyword evidence="2 5" id="KW-0413">Isomerase</keyword>
<feature type="chain" id="PRO_5046907568" evidence="3">
    <location>
        <begin position="26"/>
        <end position="486"/>
    </location>
</feature>
<dbReference type="RefSeq" id="WP_252344918.1">
    <property type="nucleotide sequence ID" value="NZ_JAHKBE010000019.1"/>
</dbReference>
<organism evidence="5 6">
    <name type="scientific">Hallella faecis</name>
    <dbReference type="NCBI Taxonomy" id="2841596"/>
    <lineage>
        <taxon>Bacteria</taxon>
        <taxon>Pseudomonadati</taxon>
        <taxon>Bacteroidota</taxon>
        <taxon>Bacteroidia</taxon>
        <taxon>Bacteroidales</taxon>
        <taxon>Prevotellaceae</taxon>
        <taxon>Hallella</taxon>
    </lineage>
</organism>
<dbReference type="Gene3D" id="1.10.4030.10">
    <property type="entry name" value="Porin chaperone SurA, peptide-binding domain"/>
    <property type="match status" value="1"/>
</dbReference>
<dbReference type="InterPro" id="IPR050280">
    <property type="entry name" value="OMP_Chaperone_SurA"/>
</dbReference>
<keyword evidence="1 3" id="KW-0732">Signal</keyword>
<dbReference type="EC" id="5.2.1.8" evidence="5"/>
<dbReference type="SUPFAM" id="SSF54534">
    <property type="entry name" value="FKBP-like"/>
    <property type="match status" value="2"/>
</dbReference>
<dbReference type="Gene3D" id="3.10.50.40">
    <property type="match status" value="2"/>
</dbReference>
<dbReference type="PANTHER" id="PTHR47637">
    <property type="entry name" value="CHAPERONE SURA"/>
    <property type="match status" value="1"/>
</dbReference>
<dbReference type="InterPro" id="IPR027304">
    <property type="entry name" value="Trigger_fact/SurA_dom_sf"/>
</dbReference>
<evidence type="ECO:0000313" key="5">
    <source>
        <dbReference type="EMBL" id="MEQ2486670.1"/>
    </source>
</evidence>
<name>A0ABV1FQL6_9BACT</name>
<feature type="signal peptide" evidence="3">
    <location>
        <begin position="1"/>
        <end position="25"/>
    </location>
</feature>
<reference evidence="5 6" key="1">
    <citation type="submission" date="2024-04" db="EMBL/GenBank/DDBJ databases">
        <title>Human intestinal bacterial collection.</title>
        <authorList>
            <person name="Pauvert C."/>
            <person name="Hitch T.C.A."/>
            <person name="Clavel T."/>
        </authorList>
    </citation>
    <scope>NUCLEOTIDE SEQUENCE [LARGE SCALE GENOMIC DNA]</scope>
    <source>
        <strain evidence="5 6">CLA-AA-H145</strain>
    </source>
</reference>
<dbReference type="EMBL" id="JBBNFP010000019">
    <property type="protein sequence ID" value="MEQ2486670.1"/>
    <property type="molecule type" value="Genomic_DNA"/>
</dbReference>
<protein>
    <submittedName>
        <fullName evidence="5">Peptidylprolyl isomerase</fullName>
        <ecNumber evidence="5">5.2.1.8</ecNumber>
    </submittedName>
</protein>
<evidence type="ECO:0000256" key="3">
    <source>
        <dbReference type="SAM" id="SignalP"/>
    </source>
</evidence>
<gene>
    <name evidence="5" type="ORF">AAAT34_06330</name>
</gene>
<dbReference type="InterPro" id="IPR046357">
    <property type="entry name" value="PPIase_dom_sf"/>
</dbReference>
<feature type="domain" description="PpiC" evidence="4">
    <location>
        <begin position="205"/>
        <end position="307"/>
    </location>
</feature>
<feature type="domain" description="PpiC" evidence="4">
    <location>
        <begin position="310"/>
        <end position="408"/>
    </location>
</feature>
<sequence length="486" mass="54706">MKKTIYTIAAMLVFGLTAMSGVEQASRATSSQAEAAAPDQSTTNDSVVKPEVVAPESSVVDEVIWVVGDEPILKSDVEAMRMQGLAEGVTWGGDPECVIPEQLAVQKLFLHQAAIDSIEVTESEISAGIDQQINRWIQIAGSQEKLEEYRKQTLKEMRADMHDEFKNQQLIEKMRKKLVEDVKVTPADVRTYFRNMPADSVPFVPTEVEVQIIEHRPRIKQEEVNRVKNQLRDFTDRVTKGESSFAALARLYSEDPGSARQGGEMDYVGRSLLDPAFANVAFNLTDPNKISKIVETEFGYHIIQLIDKRGDKIKVRHILLKPKVSQDEIDASMSRLDSLAADIRAGQLTFDYAATILSDDKDTKNNKGLMSNPTNDGMTSRFQMKDLPTEVARVVDTMKVGQISAPFEMVSRSNGKTVVAIVKLKSRVEGHKATITEDFQVMKDVVLAKEREKVLTDWVVDKIKHTYVRMKDRYKNCNFQYQGWVR</sequence>
<dbReference type="Proteomes" id="UP001487296">
    <property type="component" value="Unassembled WGS sequence"/>
</dbReference>